<feature type="compositionally biased region" description="Polar residues" evidence="1">
    <location>
        <begin position="253"/>
        <end position="277"/>
    </location>
</feature>
<keyword evidence="2" id="KW-0472">Membrane</keyword>
<evidence type="ECO:0000313" key="3">
    <source>
        <dbReference type="EMBL" id="KAJ7619736.1"/>
    </source>
</evidence>
<name>A0AAD7FH75_9AGAR</name>
<sequence>MLASPRGTQDSRLYLLLQHHRCGYSPSPMRLNWVLPLLHLLLFFSSRNAHGSLANLTIDDTDSAYWTFTGDWNALSPTSSCSGCVVHPNPALAYNHTWHDGSLVSGTFTFQGSAVYIYGIDFPSPNGGTAAGSSILFQMDSPSILRFHTYAGTEYVYNSLFFSATDLDSSVTHAVEWVIQGTSDTAQAALFDYAQVTVGEDDAVQVSSASAAKSSALPVPNVGTPDGEVSTKSSAIGRTSLSGVSTDIGIAASSTSSEQTPTASMTSFPDVSDSGTGRTAAPGSISSAPHKSDSAHRDVVIGAVIGGLSALALLTALAFILLRRRWRLSTPRLPLGAGWQALRRQPTPDTIEPFLLSHADVSMPASRSEKLNPASNSQQQQSTSSTSSLPQVPPPTVDSAPGVLSVDREVEERLRSLLRAVFVNPSPPAYSNS</sequence>
<accession>A0AAD7FH75</accession>
<gene>
    <name evidence="3" type="ORF">FB45DRAFT_162979</name>
</gene>
<dbReference type="Proteomes" id="UP001221142">
    <property type="component" value="Unassembled WGS sequence"/>
</dbReference>
<evidence type="ECO:0000256" key="2">
    <source>
        <dbReference type="SAM" id="Phobius"/>
    </source>
</evidence>
<keyword evidence="2" id="KW-0812">Transmembrane</keyword>
<evidence type="ECO:0000256" key="1">
    <source>
        <dbReference type="SAM" id="MobiDB-lite"/>
    </source>
</evidence>
<comment type="caution">
    <text evidence="3">The sequence shown here is derived from an EMBL/GenBank/DDBJ whole genome shotgun (WGS) entry which is preliminary data.</text>
</comment>
<keyword evidence="2" id="KW-1133">Transmembrane helix</keyword>
<proteinExistence type="predicted"/>
<feature type="transmembrane region" description="Helical" evidence="2">
    <location>
        <begin position="299"/>
        <end position="322"/>
    </location>
</feature>
<dbReference type="EMBL" id="JARKIF010000018">
    <property type="protein sequence ID" value="KAJ7619736.1"/>
    <property type="molecule type" value="Genomic_DNA"/>
</dbReference>
<reference evidence="3" key="1">
    <citation type="submission" date="2023-03" db="EMBL/GenBank/DDBJ databases">
        <title>Massive genome expansion in bonnet fungi (Mycena s.s.) driven by repeated elements and novel gene families across ecological guilds.</title>
        <authorList>
            <consortium name="Lawrence Berkeley National Laboratory"/>
            <person name="Harder C.B."/>
            <person name="Miyauchi S."/>
            <person name="Viragh M."/>
            <person name="Kuo A."/>
            <person name="Thoen E."/>
            <person name="Andreopoulos B."/>
            <person name="Lu D."/>
            <person name="Skrede I."/>
            <person name="Drula E."/>
            <person name="Henrissat B."/>
            <person name="Morin E."/>
            <person name="Kohler A."/>
            <person name="Barry K."/>
            <person name="LaButti K."/>
            <person name="Morin E."/>
            <person name="Salamov A."/>
            <person name="Lipzen A."/>
            <person name="Mereny Z."/>
            <person name="Hegedus B."/>
            <person name="Baldrian P."/>
            <person name="Stursova M."/>
            <person name="Weitz H."/>
            <person name="Taylor A."/>
            <person name="Grigoriev I.V."/>
            <person name="Nagy L.G."/>
            <person name="Martin F."/>
            <person name="Kauserud H."/>
        </authorList>
    </citation>
    <scope>NUCLEOTIDE SEQUENCE</scope>
    <source>
        <strain evidence="3">9284</strain>
    </source>
</reference>
<organism evidence="3 4">
    <name type="scientific">Roridomyces roridus</name>
    <dbReference type="NCBI Taxonomy" id="1738132"/>
    <lineage>
        <taxon>Eukaryota</taxon>
        <taxon>Fungi</taxon>
        <taxon>Dikarya</taxon>
        <taxon>Basidiomycota</taxon>
        <taxon>Agaricomycotina</taxon>
        <taxon>Agaricomycetes</taxon>
        <taxon>Agaricomycetidae</taxon>
        <taxon>Agaricales</taxon>
        <taxon>Marasmiineae</taxon>
        <taxon>Mycenaceae</taxon>
        <taxon>Roridomyces</taxon>
    </lineage>
</organism>
<dbReference type="AlphaFoldDB" id="A0AAD7FH75"/>
<feature type="region of interest" description="Disordered" evidence="1">
    <location>
        <begin position="363"/>
        <end position="405"/>
    </location>
</feature>
<evidence type="ECO:0000313" key="4">
    <source>
        <dbReference type="Proteomes" id="UP001221142"/>
    </source>
</evidence>
<feature type="compositionally biased region" description="Low complexity" evidence="1">
    <location>
        <begin position="373"/>
        <end position="390"/>
    </location>
</feature>
<feature type="region of interest" description="Disordered" evidence="1">
    <location>
        <begin position="253"/>
        <end position="293"/>
    </location>
</feature>
<keyword evidence="4" id="KW-1185">Reference proteome</keyword>
<protein>
    <submittedName>
        <fullName evidence="3">Uncharacterized protein</fullName>
    </submittedName>
</protein>